<feature type="transmembrane region" description="Helical" evidence="8">
    <location>
        <begin position="27"/>
        <end position="48"/>
    </location>
</feature>
<dbReference type="SUPFAM" id="SSF111352">
    <property type="entry name" value="Ammonium transporter"/>
    <property type="match status" value="1"/>
</dbReference>
<evidence type="ECO:0000256" key="6">
    <source>
        <dbReference type="ARBA" id="ARBA00023136"/>
    </source>
</evidence>
<gene>
    <name evidence="10" type="primary">AMT1:3</name>
</gene>
<dbReference type="PROSITE" id="PS01219">
    <property type="entry name" value="AMMONIUM_TRANSP"/>
    <property type="match status" value="1"/>
</dbReference>
<keyword evidence="7" id="KW-0924">Ammonia transport</keyword>
<feature type="transmembrane region" description="Helical" evidence="8">
    <location>
        <begin position="174"/>
        <end position="191"/>
    </location>
</feature>
<feature type="domain" description="Ammonium transporter AmtB-like" evidence="9">
    <location>
        <begin position="28"/>
        <end position="429"/>
    </location>
</feature>
<feature type="transmembrane region" description="Helical" evidence="8">
    <location>
        <begin position="300"/>
        <end position="320"/>
    </location>
</feature>
<evidence type="ECO:0000256" key="3">
    <source>
        <dbReference type="ARBA" id="ARBA00022448"/>
    </source>
</evidence>
<evidence type="ECO:0000259" key="9">
    <source>
        <dbReference type="Pfam" id="PF00909"/>
    </source>
</evidence>
<dbReference type="AlphaFoldDB" id="A0A218NGM8"/>
<feature type="transmembrane region" description="Helical" evidence="8">
    <location>
        <begin position="68"/>
        <end position="87"/>
    </location>
</feature>
<sequence length="509" mass="54388">MNTTEVILAPATSIANSFDFSNGIDGVALLVFSVIVFVQQSGFASLEAGGVQAKNVYNILLDNIVDKLICSLCWFVLGFGFAYGQSFHGFVGSSHFALTGMTIEAGLLWFFSLNFLLTSCTIVSGALAERARVEAYVAYAAVMSLVIFPFTQHWTQTWLATKFSCRYLDFAGGSTVHLIGGVAALVGCIIIKPRTGRFNSDGTTAVFRGHNIVLVATGSLQLWLGWYGFNIAPAFLQGDNRTMVAVRAAVNTTLSICGSSLTTLALLYWRTQGLDLRYTCNGILGGAVAITALAAYVEPWYAFVIGVLGGIVYVYGVDLVEWFRIDDPLEASVVHGLCSLVGLLGAGVFASAAYVEESRPAPSGICSGFAHGGNGMQLGVQLLGIIVITMLAGVVSLVLFSALQWCGYLRVERNWEIAGLDRMENAPPAYPDFVLVNGPSCVPEGAASAPKPYSPPGSTRPAWRAYLTLCPPCQCLLGIGHGSTLGTVVCKNHPCCDVIWWCHPMLTYV</sequence>
<evidence type="ECO:0000256" key="7">
    <source>
        <dbReference type="ARBA" id="ARBA00023177"/>
    </source>
</evidence>
<feature type="transmembrane region" description="Helical" evidence="8">
    <location>
        <begin position="212"/>
        <end position="229"/>
    </location>
</feature>
<dbReference type="InterPro" id="IPR018047">
    <property type="entry name" value="Ammonium_transpt_CS"/>
</dbReference>
<dbReference type="InterPro" id="IPR029020">
    <property type="entry name" value="Ammonium/urea_transptr"/>
</dbReference>
<evidence type="ECO:0000313" key="10">
    <source>
        <dbReference type="EMBL" id="ASG81412.1"/>
    </source>
</evidence>
<dbReference type="InterPro" id="IPR024041">
    <property type="entry name" value="NH4_transpt_AmtB-like_dom"/>
</dbReference>
<keyword evidence="5 8" id="KW-1133">Transmembrane helix</keyword>
<evidence type="ECO:0000256" key="8">
    <source>
        <dbReference type="SAM" id="Phobius"/>
    </source>
</evidence>
<feature type="transmembrane region" description="Helical" evidence="8">
    <location>
        <begin position="107"/>
        <end position="128"/>
    </location>
</feature>
<keyword evidence="3" id="KW-0813">Transport</keyword>
<dbReference type="GO" id="GO:0097272">
    <property type="term" value="P:ammonium homeostasis"/>
    <property type="evidence" value="ECO:0007669"/>
    <property type="project" value="TreeGrafter"/>
</dbReference>
<comment type="similarity">
    <text evidence="2">Belongs to the ammonia transporter channel (TC 1.A.11.2) family.</text>
</comment>
<dbReference type="Gene3D" id="1.10.3430.10">
    <property type="entry name" value="Ammonium transporter AmtB like domains"/>
    <property type="match status" value="1"/>
</dbReference>
<evidence type="ECO:0000256" key="4">
    <source>
        <dbReference type="ARBA" id="ARBA00022692"/>
    </source>
</evidence>
<feature type="transmembrane region" description="Helical" evidence="8">
    <location>
        <begin position="332"/>
        <end position="355"/>
    </location>
</feature>
<evidence type="ECO:0000256" key="5">
    <source>
        <dbReference type="ARBA" id="ARBA00022989"/>
    </source>
</evidence>
<accession>A0A218NGM8</accession>
<feature type="transmembrane region" description="Helical" evidence="8">
    <location>
        <begin position="135"/>
        <end position="154"/>
    </location>
</feature>
<protein>
    <submittedName>
        <fullName evidence="10">Ammonium transporter</fullName>
    </submittedName>
</protein>
<keyword evidence="6 8" id="KW-0472">Membrane</keyword>
<name>A0A218NGM8_BOTBR</name>
<dbReference type="Pfam" id="PF00909">
    <property type="entry name" value="Ammonium_transp"/>
    <property type="match status" value="1"/>
</dbReference>
<proteinExistence type="evidence at transcript level"/>
<feature type="transmembrane region" description="Helical" evidence="8">
    <location>
        <begin position="382"/>
        <end position="403"/>
    </location>
</feature>
<dbReference type="GO" id="GO:0008519">
    <property type="term" value="F:ammonium channel activity"/>
    <property type="evidence" value="ECO:0007669"/>
    <property type="project" value="InterPro"/>
</dbReference>
<comment type="subcellular location">
    <subcellularLocation>
        <location evidence="1">Membrane</location>
        <topology evidence="1">Multi-pass membrane protein</topology>
    </subcellularLocation>
</comment>
<dbReference type="PANTHER" id="PTHR11730:SF6">
    <property type="entry name" value="AMMONIUM TRANSPORTER"/>
    <property type="match status" value="1"/>
</dbReference>
<organism evidence="10">
    <name type="scientific">Botryococcus braunii</name>
    <name type="common">Green alga</name>
    <dbReference type="NCBI Taxonomy" id="38881"/>
    <lineage>
        <taxon>Eukaryota</taxon>
        <taxon>Viridiplantae</taxon>
        <taxon>Chlorophyta</taxon>
        <taxon>core chlorophytes</taxon>
        <taxon>Trebouxiophyceae</taxon>
        <taxon>Trebouxiophyceae incertae sedis</taxon>
        <taxon>Elliptochloris clade</taxon>
        <taxon>Botryococcus</taxon>
    </lineage>
</organism>
<evidence type="ECO:0000256" key="1">
    <source>
        <dbReference type="ARBA" id="ARBA00004141"/>
    </source>
</evidence>
<dbReference type="PANTHER" id="PTHR11730">
    <property type="entry name" value="AMMONIUM TRANSPORTER"/>
    <property type="match status" value="1"/>
</dbReference>
<dbReference type="GO" id="GO:0005886">
    <property type="term" value="C:plasma membrane"/>
    <property type="evidence" value="ECO:0007669"/>
    <property type="project" value="TreeGrafter"/>
</dbReference>
<feature type="transmembrane region" description="Helical" evidence="8">
    <location>
        <begin position="276"/>
        <end position="294"/>
    </location>
</feature>
<feature type="transmembrane region" description="Helical" evidence="8">
    <location>
        <begin position="249"/>
        <end position="269"/>
    </location>
</feature>
<reference evidence="10" key="1">
    <citation type="submission" date="2016-11" db="EMBL/GenBank/DDBJ databases">
        <title>Utilization of ammonium by hydrocarbon-producing microalga, Botryococcus braunii Showa.</title>
        <authorList>
            <person name="Nakamura H."/>
            <person name="Matsunaga S."/>
            <person name="Okada S."/>
            <person name="Shiozaki T."/>
            <person name="Gonda N."/>
            <person name="Furuya K."/>
        </authorList>
    </citation>
    <scope>NUCLEOTIDE SEQUENCE</scope>
    <source>
        <strain evidence="10">Showa</strain>
    </source>
</reference>
<keyword evidence="4 8" id="KW-0812">Transmembrane</keyword>
<evidence type="ECO:0000256" key="2">
    <source>
        <dbReference type="ARBA" id="ARBA00005887"/>
    </source>
</evidence>
<dbReference type="EMBL" id="KY206756">
    <property type="protein sequence ID" value="ASG81412.1"/>
    <property type="molecule type" value="mRNA"/>
</dbReference>